<evidence type="ECO:0000256" key="1">
    <source>
        <dbReference type="ARBA" id="ARBA00010006"/>
    </source>
</evidence>
<dbReference type="Gene3D" id="3.30.200.20">
    <property type="entry name" value="Phosphorylase Kinase, domain 1"/>
    <property type="match status" value="1"/>
</dbReference>
<dbReference type="SUPFAM" id="SSF56112">
    <property type="entry name" value="Protein kinase-like (PK-like)"/>
    <property type="match status" value="1"/>
</dbReference>
<evidence type="ECO:0000256" key="5">
    <source>
        <dbReference type="ARBA" id="ARBA00022679"/>
    </source>
</evidence>
<keyword evidence="7 15" id="KW-0418">Kinase</keyword>
<evidence type="ECO:0000256" key="6">
    <source>
        <dbReference type="ARBA" id="ARBA00022741"/>
    </source>
</evidence>
<dbReference type="GO" id="GO:0035556">
    <property type="term" value="P:intracellular signal transduction"/>
    <property type="evidence" value="ECO:0007669"/>
    <property type="project" value="TreeGrafter"/>
</dbReference>
<keyword evidence="3 12" id="KW-0723">Serine/threonine-protein kinase</keyword>
<dbReference type="Pfam" id="PF00069">
    <property type="entry name" value="Pkinase"/>
    <property type="match status" value="1"/>
</dbReference>
<dbReference type="EMBL" id="KQ964535">
    <property type="protein sequence ID" value="KXN69423.1"/>
    <property type="molecule type" value="Genomic_DNA"/>
</dbReference>
<dbReference type="PANTHER" id="PTHR24356:SF163">
    <property type="entry name" value="3-PHOSPHOINOSITIDE-DEPENDENT PROTEIN KINASE 1-RELATED"/>
    <property type="match status" value="1"/>
</dbReference>
<dbReference type="PROSITE" id="PS00107">
    <property type="entry name" value="PROTEIN_KINASE_ATP"/>
    <property type="match status" value="1"/>
</dbReference>
<evidence type="ECO:0000256" key="8">
    <source>
        <dbReference type="ARBA" id="ARBA00022840"/>
    </source>
</evidence>
<dbReference type="GO" id="GO:0005524">
    <property type="term" value="F:ATP binding"/>
    <property type="evidence" value="ECO:0007669"/>
    <property type="project" value="UniProtKB-UniRule"/>
</dbReference>
<evidence type="ECO:0000256" key="7">
    <source>
        <dbReference type="ARBA" id="ARBA00022777"/>
    </source>
</evidence>
<reference evidence="15 16" key="1">
    <citation type="journal article" date="2015" name="Genome Biol. Evol.">
        <title>Phylogenomic analyses indicate that early fungi evolved digesting cell walls of algal ancestors of land plants.</title>
        <authorList>
            <person name="Chang Y."/>
            <person name="Wang S."/>
            <person name="Sekimoto S."/>
            <person name="Aerts A.L."/>
            <person name="Choi C."/>
            <person name="Clum A."/>
            <person name="LaButti K.M."/>
            <person name="Lindquist E.A."/>
            <person name="Yee Ngan C."/>
            <person name="Ohm R.A."/>
            <person name="Salamov A.A."/>
            <person name="Grigoriev I.V."/>
            <person name="Spatafora J.W."/>
            <person name="Berbee M.L."/>
        </authorList>
    </citation>
    <scope>NUCLEOTIDE SEQUENCE [LARGE SCALE GENOMIC DNA]</scope>
    <source>
        <strain evidence="15 16">NRRL 28638</strain>
    </source>
</reference>
<evidence type="ECO:0000313" key="16">
    <source>
        <dbReference type="Proteomes" id="UP000070444"/>
    </source>
</evidence>
<dbReference type="GO" id="GO:0004674">
    <property type="term" value="F:protein serine/threonine kinase activity"/>
    <property type="evidence" value="ECO:0007669"/>
    <property type="project" value="UniProtKB-KW"/>
</dbReference>
<keyword evidence="5" id="KW-0808">Transferase</keyword>
<dbReference type="PROSITE" id="PS00108">
    <property type="entry name" value="PROTEIN_KINASE_ST"/>
    <property type="match status" value="1"/>
</dbReference>
<name>A0A137P330_CONC2</name>
<dbReference type="FunFam" id="3.30.200.20:FF:000191">
    <property type="entry name" value="3-phosphoinositide-dependent protein kinase 2-like"/>
    <property type="match status" value="1"/>
</dbReference>
<gene>
    <name evidence="15" type="ORF">CONCODRAFT_50700</name>
</gene>
<evidence type="ECO:0000313" key="15">
    <source>
        <dbReference type="EMBL" id="KXN69423.1"/>
    </source>
</evidence>
<dbReference type="OrthoDB" id="347657at2759"/>
<comment type="catalytic activity">
    <reaction evidence="9">
        <text>L-threonyl-[protein] + ATP = O-phospho-L-threonyl-[protein] + ADP + H(+)</text>
        <dbReference type="Rhea" id="RHEA:46608"/>
        <dbReference type="Rhea" id="RHEA-COMP:11060"/>
        <dbReference type="Rhea" id="RHEA-COMP:11605"/>
        <dbReference type="ChEBI" id="CHEBI:15378"/>
        <dbReference type="ChEBI" id="CHEBI:30013"/>
        <dbReference type="ChEBI" id="CHEBI:30616"/>
        <dbReference type="ChEBI" id="CHEBI:61977"/>
        <dbReference type="ChEBI" id="CHEBI:456216"/>
        <dbReference type="EC" id="2.7.11.1"/>
    </reaction>
</comment>
<dbReference type="EC" id="2.7.11.1" evidence="2"/>
<protein>
    <recommendedName>
        <fullName evidence="2">non-specific serine/threonine protein kinase</fullName>
        <ecNumber evidence="2">2.7.11.1</ecNumber>
    </recommendedName>
</protein>
<keyword evidence="6 11" id="KW-0547">Nucleotide-binding</keyword>
<comment type="similarity">
    <text evidence="1">Belongs to the protein kinase superfamily. AGC Ser/Thr protein kinase family. PDPK1 subfamily.</text>
</comment>
<sequence>MSTDTQSSAASNPLRKRTKEDFEFGKVIGEGSYSRVIQAKELSNSKLFAVKVLSKSFIVKEKKIKYVNVEKECLTKLGRHPNMVKMHYTFQCPRNLYFVLDYLPNGDLLYYLIKLKTLPPACIKFYLAELCSVISYIHSKGIIHRDLKPENILLDDKMHLRLTDFGSAKILTSNNKEEGEDVTKQESTSSFVGSACFVSPELLKEKKIDRSTDLWAIGCIAYRMMVGELVFKSSNDYQTFQNIINLNFTIPEELDSDYKLFINQLLIKDSKARLGYNSFEEFKNHSLFSGIDFDTLHKQTPPSMDCPPPKIGEDDSDSDEFFK</sequence>
<evidence type="ECO:0000256" key="13">
    <source>
        <dbReference type="SAM" id="MobiDB-lite"/>
    </source>
</evidence>
<evidence type="ECO:0000256" key="12">
    <source>
        <dbReference type="RuleBase" id="RU000304"/>
    </source>
</evidence>
<feature type="region of interest" description="Disordered" evidence="13">
    <location>
        <begin position="299"/>
        <end position="323"/>
    </location>
</feature>
<dbReference type="InterPro" id="IPR011009">
    <property type="entry name" value="Kinase-like_dom_sf"/>
</dbReference>
<dbReference type="InterPro" id="IPR039046">
    <property type="entry name" value="PDPK1"/>
</dbReference>
<accession>A0A137P330</accession>
<dbReference type="Gene3D" id="1.10.510.10">
    <property type="entry name" value="Transferase(Phosphotransferase) domain 1"/>
    <property type="match status" value="1"/>
</dbReference>
<dbReference type="Proteomes" id="UP000070444">
    <property type="component" value="Unassembled WGS sequence"/>
</dbReference>
<dbReference type="InterPro" id="IPR017441">
    <property type="entry name" value="Protein_kinase_ATP_BS"/>
</dbReference>
<keyword evidence="8 11" id="KW-0067">ATP-binding</keyword>
<comment type="catalytic activity">
    <reaction evidence="10">
        <text>L-seryl-[protein] + ATP = O-phospho-L-seryl-[protein] + ADP + H(+)</text>
        <dbReference type="Rhea" id="RHEA:17989"/>
        <dbReference type="Rhea" id="RHEA-COMP:9863"/>
        <dbReference type="Rhea" id="RHEA-COMP:11604"/>
        <dbReference type="ChEBI" id="CHEBI:15378"/>
        <dbReference type="ChEBI" id="CHEBI:29999"/>
        <dbReference type="ChEBI" id="CHEBI:30616"/>
        <dbReference type="ChEBI" id="CHEBI:83421"/>
        <dbReference type="ChEBI" id="CHEBI:456216"/>
        <dbReference type="EC" id="2.7.11.1"/>
    </reaction>
</comment>
<dbReference type="AlphaFoldDB" id="A0A137P330"/>
<dbReference type="CDD" id="cd05581">
    <property type="entry name" value="STKc_PDK1"/>
    <property type="match status" value="1"/>
</dbReference>
<evidence type="ECO:0000256" key="3">
    <source>
        <dbReference type="ARBA" id="ARBA00022527"/>
    </source>
</evidence>
<dbReference type="PROSITE" id="PS50011">
    <property type="entry name" value="PROTEIN_KINASE_DOM"/>
    <property type="match status" value="1"/>
</dbReference>
<dbReference type="InterPro" id="IPR050236">
    <property type="entry name" value="Ser_Thr_kinase_AGC"/>
</dbReference>
<dbReference type="InterPro" id="IPR008271">
    <property type="entry name" value="Ser/Thr_kinase_AS"/>
</dbReference>
<evidence type="ECO:0000259" key="14">
    <source>
        <dbReference type="PROSITE" id="PS50011"/>
    </source>
</evidence>
<evidence type="ECO:0000256" key="4">
    <source>
        <dbReference type="ARBA" id="ARBA00022553"/>
    </source>
</evidence>
<keyword evidence="4" id="KW-0597">Phosphoprotein</keyword>
<evidence type="ECO:0000256" key="10">
    <source>
        <dbReference type="ARBA" id="ARBA00048679"/>
    </source>
</evidence>
<dbReference type="STRING" id="796925.A0A137P330"/>
<dbReference type="SMART" id="SM00220">
    <property type="entry name" value="S_TKc"/>
    <property type="match status" value="1"/>
</dbReference>
<dbReference type="PANTHER" id="PTHR24356">
    <property type="entry name" value="SERINE/THREONINE-PROTEIN KINASE"/>
    <property type="match status" value="1"/>
</dbReference>
<proteinExistence type="inferred from homology"/>
<keyword evidence="16" id="KW-1185">Reference proteome</keyword>
<dbReference type="GO" id="GO:0007010">
    <property type="term" value="P:cytoskeleton organization"/>
    <property type="evidence" value="ECO:0007669"/>
    <property type="project" value="UniProtKB-ARBA"/>
</dbReference>
<evidence type="ECO:0000256" key="11">
    <source>
        <dbReference type="PROSITE-ProRule" id="PRU10141"/>
    </source>
</evidence>
<evidence type="ECO:0000256" key="9">
    <source>
        <dbReference type="ARBA" id="ARBA00047899"/>
    </source>
</evidence>
<feature type="binding site" evidence="11">
    <location>
        <position position="60"/>
    </location>
    <ligand>
        <name>ATP</name>
        <dbReference type="ChEBI" id="CHEBI:30616"/>
    </ligand>
</feature>
<dbReference type="InterPro" id="IPR000719">
    <property type="entry name" value="Prot_kinase_dom"/>
</dbReference>
<feature type="compositionally biased region" description="Acidic residues" evidence="13">
    <location>
        <begin position="314"/>
        <end position="323"/>
    </location>
</feature>
<dbReference type="FunFam" id="1.10.510.10:FF:000024">
    <property type="entry name" value="Probable serine/threonine-protein kinase cot-1"/>
    <property type="match status" value="1"/>
</dbReference>
<feature type="domain" description="Protein kinase" evidence="14">
    <location>
        <begin position="22"/>
        <end position="288"/>
    </location>
</feature>
<organism evidence="15 16">
    <name type="scientific">Conidiobolus coronatus (strain ATCC 28846 / CBS 209.66 / NRRL 28638)</name>
    <name type="common">Delacroixia coronata</name>
    <dbReference type="NCBI Taxonomy" id="796925"/>
    <lineage>
        <taxon>Eukaryota</taxon>
        <taxon>Fungi</taxon>
        <taxon>Fungi incertae sedis</taxon>
        <taxon>Zoopagomycota</taxon>
        <taxon>Entomophthoromycotina</taxon>
        <taxon>Entomophthoromycetes</taxon>
        <taxon>Entomophthorales</taxon>
        <taxon>Ancylistaceae</taxon>
        <taxon>Conidiobolus</taxon>
    </lineage>
</organism>
<dbReference type="OMA" id="RYYAANL"/>
<evidence type="ECO:0000256" key="2">
    <source>
        <dbReference type="ARBA" id="ARBA00012513"/>
    </source>
</evidence>